<gene>
    <name evidence="1" type="ORF">CLV70_104451</name>
</gene>
<organism evidence="1 2">
    <name type="scientific">Pseudosporangium ferrugineum</name>
    <dbReference type="NCBI Taxonomy" id="439699"/>
    <lineage>
        <taxon>Bacteria</taxon>
        <taxon>Bacillati</taxon>
        <taxon>Actinomycetota</taxon>
        <taxon>Actinomycetes</taxon>
        <taxon>Micromonosporales</taxon>
        <taxon>Micromonosporaceae</taxon>
        <taxon>Pseudosporangium</taxon>
    </lineage>
</organism>
<protein>
    <submittedName>
        <fullName evidence="1">Uncharacterized protein</fullName>
    </submittedName>
</protein>
<dbReference type="OrthoDB" id="3403838at2"/>
<dbReference type="RefSeq" id="WP_106126488.1">
    <property type="nucleotide sequence ID" value="NZ_PVZG01000004.1"/>
</dbReference>
<evidence type="ECO:0000313" key="2">
    <source>
        <dbReference type="Proteomes" id="UP000239209"/>
    </source>
</evidence>
<reference evidence="1 2" key="1">
    <citation type="submission" date="2018-03" db="EMBL/GenBank/DDBJ databases">
        <title>Genomic Encyclopedia of Archaeal and Bacterial Type Strains, Phase II (KMG-II): from individual species to whole genera.</title>
        <authorList>
            <person name="Goeker M."/>
        </authorList>
    </citation>
    <scope>NUCLEOTIDE SEQUENCE [LARGE SCALE GENOMIC DNA]</scope>
    <source>
        <strain evidence="1 2">DSM 45348</strain>
    </source>
</reference>
<evidence type="ECO:0000313" key="1">
    <source>
        <dbReference type="EMBL" id="PRY30898.1"/>
    </source>
</evidence>
<dbReference type="EMBL" id="PVZG01000004">
    <property type="protein sequence ID" value="PRY30898.1"/>
    <property type="molecule type" value="Genomic_DNA"/>
</dbReference>
<accession>A0A2T0SBV0</accession>
<proteinExistence type="predicted"/>
<sequence length="80" mass="8669">MTFGQFEPEYVPLAARLVAYYRAVVIAHTDDPVVGACLVCRVSGCEDLRYASARLAMVPGRSITSTVELAEEIDHKGGQP</sequence>
<comment type="caution">
    <text evidence="1">The sequence shown here is derived from an EMBL/GenBank/DDBJ whole genome shotgun (WGS) entry which is preliminary data.</text>
</comment>
<name>A0A2T0SBV0_9ACTN</name>
<keyword evidence="2" id="KW-1185">Reference proteome</keyword>
<dbReference type="Proteomes" id="UP000239209">
    <property type="component" value="Unassembled WGS sequence"/>
</dbReference>
<dbReference type="AlphaFoldDB" id="A0A2T0SBV0"/>